<dbReference type="EMBL" id="QSLJ01000001">
    <property type="protein sequence ID" value="RHF38863.1"/>
    <property type="molecule type" value="Genomic_DNA"/>
</dbReference>
<sequence length="139" mass="15393">MSTIDLSQFVEENETAETRAYKHALDISYQIVEEMERQGLNQKMLAGKMGISPARLSTMLNTQPNMTLKSIAQFELALGICFEFTSCDQSTDNQTVEGVLSHPTAMGNPYHNYLDNESQCHVDCSSPASNKILTLQIAA</sequence>
<dbReference type="Proteomes" id="UP000283983">
    <property type="component" value="Unassembled WGS sequence"/>
</dbReference>
<evidence type="ECO:0000313" key="4">
    <source>
        <dbReference type="Proteomes" id="UP000286050"/>
    </source>
</evidence>
<dbReference type="EMBL" id="QSJI01000001">
    <property type="protein sequence ID" value="RHD57412.1"/>
    <property type="molecule type" value="Genomic_DNA"/>
</dbReference>
<dbReference type="InParanoid" id="A0A414FZR9"/>
<dbReference type="SUPFAM" id="SSF47413">
    <property type="entry name" value="lambda repressor-like DNA-binding domains"/>
    <property type="match status" value="1"/>
</dbReference>
<name>A0A414FZR9_9ACTN</name>
<evidence type="ECO:0000313" key="2">
    <source>
        <dbReference type="EMBL" id="RHF38863.1"/>
    </source>
</evidence>
<dbReference type="CDD" id="cd00093">
    <property type="entry name" value="HTH_XRE"/>
    <property type="match status" value="1"/>
</dbReference>
<evidence type="ECO:0000313" key="1">
    <source>
        <dbReference type="EMBL" id="RHD57412.1"/>
    </source>
</evidence>
<dbReference type="Proteomes" id="UP000286050">
    <property type="component" value="Unassembled WGS sequence"/>
</dbReference>
<dbReference type="InterPro" id="IPR001387">
    <property type="entry name" value="Cro/C1-type_HTH"/>
</dbReference>
<dbReference type="GO" id="GO:0003677">
    <property type="term" value="F:DNA binding"/>
    <property type="evidence" value="ECO:0007669"/>
    <property type="project" value="InterPro"/>
</dbReference>
<dbReference type="AlphaFoldDB" id="A0A414FZR9"/>
<reference evidence="3 4" key="1">
    <citation type="submission" date="2018-08" db="EMBL/GenBank/DDBJ databases">
        <title>A genome reference for cultivated species of the human gut microbiota.</title>
        <authorList>
            <person name="Zou Y."/>
            <person name="Xue W."/>
            <person name="Luo G."/>
        </authorList>
    </citation>
    <scope>NUCLEOTIDE SEQUENCE [LARGE SCALE GENOMIC DNA]</scope>
    <source>
        <strain evidence="2 3">AM25-33</strain>
        <strain evidence="1 4">AM30-5LB</strain>
    </source>
</reference>
<keyword evidence="3" id="KW-1185">Reference proteome</keyword>
<dbReference type="Gene3D" id="1.10.260.40">
    <property type="entry name" value="lambda repressor-like DNA-binding domains"/>
    <property type="match status" value="1"/>
</dbReference>
<evidence type="ECO:0000313" key="3">
    <source>
        <dbReference type="Proteomes" id="UP000283983"/>
    </source>
</evidence>
<proteinExistence type="predicted"/>
<dbReference type="InterPro" id="IPR010982">
    <property type="entry name" value="Lambda_DNA-bd_dom_sf"/>
</dbReference>
<organism evidence="1 4">
    <name type="scientific">Collinsella intestinalis</name>
    <dbReference type="NCBI Taxonomy" id="147207"/>
    <lineage>
        <taxon>Bacteria</taxon>
        <taxon>Bacillati</taxon>
        <taxon>Actinomycetota</taxon>
        <taxon>Coriobacteriia</taxon>
        <taxon>Coriobacteriales</taxon>
        <taxon>Coriobacteriaceae</taxon>
        <taxon>Collinsella</taxon>
    </lineage>
</organism>
<protein>
    <submittedName>
        <fullName evidence="1">XRE family transcriptional regulator</fullName>
    </submittedName>
</protein>
<comment type="caution">
    <text evidence="1">The sequence shown here is derived from an EMBL/GenBank/DDBJ whole genome shotgun (WGS) entry which is preliminary data.</text>
</comment>
<gene>
    <name evidence="2" type="ORF">DW682_04075</name>
    <name evidence="1" type="ORF">DW787_00780</name>
</gene>
<accession>A0A414FZR9</accession>
<dbReference type="RefSeq" id="WP_118103334.1">
    <property type="nucleotide sequence ID" value="NZ_CABJEU010000001.1"/>
</dbReference>